<keyword evidence="6 12" id="KW-0479">Metal-binding</keyword>
<evidence type="ECO:0000313" key="15">
    <source>
        <dbReference type="Proteomes" id="UP000322983"/>
    </source>
</evidence>
<evidence type="ECO:0000256" key="1">
    <source>
        <dbReference type="ARBA" id="ARBA00001946"/>
    </source>
</evidence>
<dbReference type="InterPro" id="IPR004531">
    <property type="entry name" value="Phe-tRNA-synth_IIc_bsu_arc_euk"/>
</dbReference>
<feature type="binding site" evidence="12">
    <location>
        <position position="327"/>
    </location>
    <ligand>
        <name>Mg(2+)</name>
        <dbReference type="ChEBI" id="CHEBI:18420"/>
        <note>shared with alpha subunit</note>
    </ligand>
</feature>
<dbReference type="InterPro" id="IPR045060">
    <property type="entry name" value="Phe-tRNA-ligase_IIc_bsu"/>
</dbReference>
<dbReference type="InterPro" id="IPR009061">
    <property type="entry name" value="DNA-bd_dom_put_sf"/>
</dbReference>
<protein>
    <recommendedName>
        <fullName evidence="12">Phenylalanine--tRNA ligase beta subunit</fullName>
        <ecNumber evidence="12">6.1.1.20</ecNumber>
    </recommendedName>
    <alternativeName>
        <fullName evidence="12">Phenylalanyl-tRNA synthetase beta subunit</fullName>
        <shortName evidence="12">PheRS</shortName>
    </alternativeName>
</protein>
<dbReference type="PANTHER" id="PTHR10947">
    <property type="entry name" value="PHENYLALANYL-TRNA SYNTHETASE BETA CHAIN AND LEUCINE-RICH REPEAT-CONTAINING PROTEIN 47"/>
    <property type="match status" value="1"/>
</dbReference>
<feature type="binding site" evidence="12">
    <location>
        <position position="328"/>
    </location>
    <ligand>
        <name>Mg(2+)</name>
        <dbReference type="ChEBI" id="CHEBI:18420"/>
        <note>shared with alpha subunit</note>
    </ligand>
</feature>
<dbReference type="GO" id="GO:0004826">
    <property type="term" value="F:phenylalanine-tRNA ligase activity"/>
    <property type="evidence" value="ECO:0007669"/>
    <property type="project" value="UniProtKB-UniRule"/>
</dbReference>
<dbReference type="InterPro" id="IPR005146">
    <property type="entry name" value="B3/B4_tRNA-bd"/>
</dbReference>
<dbReference type="RefSeq" id="WP_054844795.1">
    <property type="nucleotide sequence ID" value="NZ_AP018929.1"/>
</dbReference>
<feature type="binding site" evidence="12">
    <location>
        <position position="324"/>
    </location>
    <ligand>
        <name>Mg(2+)</name>
        <dbReference type="ChEBI" id="CHEBI:18420"/>
        <note>shared with alpha subunit</note>
    </ligand>
</feature>
<organism evidence="14 15">
    <name type="scientific">Sulfuracidifex tepidarius</name>
    <dbReference type="NCBI Taxonomy" id="1294262"/>
    <lineage>
        <taxon>Archaea</taxon>
        <taxon>Thermoproteota</taxon>
        <taxon>Thermoprotei</taxon>
        <taxon>Sulfolobales</taxon>
        <taxon>Sulfolobaceae</taxon>
        <taxon>Sulfuracidifex</taxon>
    </lineage>
</organism>
<dbReference type="InterPro" id="IPR020825">
    <property type="entry name" value="Phe-tRNA_synthase-like_B3/B4"/>
</dbReference>
<dbReference type="Pfam" id="PF17759">
    <property type="entry name" value="tRNA_synthFbeta"/>
    <property type="match status" value="1"/>
</dbReference>
<evidence type="ECO:0000256" key="6">
    <source>
        <dbReference type="ARBA" id="ARBA00022723"/>
    </source>
</evidence>
<dbReference type="SMART" id="SM00874">
    <property type="entry name" value="B5"/>
    <property type="match status" value="1"/>
</dbReference>
<dbReference type="KEGG" id="step:IC006_1943"/>
<dbReference type="GO" id="GO:0003723">
    <property type="term" value="F:RNA binding"/>
    <property type="evidence" value="ECO:0007669"/>
    <property type="project" value="InterPro"/>
</dbReference>
<dbReference type="STRING" id="1294262.GCA_001316085_00052"/>
<dbReference type="OrthoDB" id="10073at2157"/>
<dbReference type="Gene3D" id="3.50.40.10">
    <property type="entry name" value="Phenylalanyl-trna Synthetase, Chain B, domain 3"/>
    <property type="match status" value="1"/>
</dbReference>
<dbReference type="Gene3D" id="3.30.56.10">
    <property type="match status" value="2"/>
</dbReference>
<dbReference type="CDD" id="cd00769">
    <property type="entry name" value="PheRS_beta_core"/>
    <property type="match status" value="1"/>
</dbReference>
<keyword evidence="9 12" id="KW-0460">Magnesium</keyword>
<keyword evidence="7 12" id="KW-0547">Nucleotide-binding</keyword>
<keyword evidence="10 12" id="KW-0648">Protein biosynthesis</keyword>
<dbReference type="PANTHER" id="PTHR10947:SF0">
    <property type="entry name" value="PHENYLALANINE--TRNA LIGASE BETA SUBUNIT"/>
    <property type="match status" value="1"/>
</dbReference>
<accession>A0A510DWQ1</accession>
<dbReference type="Gene3D" id="3.30.930.10">
    <property type="entry name" value="Bira Bifunctional Protein, Domain 2"/>
    <property type="match status" value="1"/>
</dbReference>
<reference evidence="14 15" key="1">
    <citation type="journal article" date="2020" name="Int. J. Syst. Evol. Microbiol.">
        <title>Sulfuracidifex tepidarius gen. nov., sp. nov. and transfer of Sulfolobus metallicus Huber and Stetter 1992 to the genus Sulfuracidifex as Sulfuracidifex metallicus comb. nov.</title>
        <authorList>
            <person name="Itoh T."/>
            <person name="Miura T."/>
            <person name="Sakai H.D."/>
            <person name="Kato S."/>
            <person name="Ohkuma M."/>
            <person name="Takashina T."/>
        </authorList>
    </citation>
    <scope>NUCLEOTIDE SEQUENCE [LARGE SCALE GENOMIC DNA]</scope>
    <source>
        <strain evidence="14 15">IC-006</strain>
    </source>
</reference>
<dbReference type="Proteomes" id="UP000322983">
    <property type="component" value="Chromosome"/>
</dbReference>
<dbReference type="PROSITE" id="PS51483">
    <property type="entry name" value="B5"/>
    <property type="match status" value="1"/>
</dbReference>
<feature type="binding site" evidence="12">
    <location>
        <position position="318"/>
    </location>
    <ligand>
        <name>Mg(2+)</name>
        <dbReference type="ChEBI" id="CHEBI:18420"/>
        <note>shared with alpha subunit</note>
    </ligand>
</feature>
<dbReference type="AlphaFoldDB" id="A0A510DWQ1"/>
<evidence type="ECO:0000256" key="7">
    <source>
        <dbReference type="ARBA" id="ARBA00022741"/>
    </source>
</evidence>
<dbReference type="SMART" id="SM00873">
    <property type="entry name" value="B3_4"/>
    <property type="match status" value="1"/>
</dbReference>
<dbReference type="GO" id="GO:0009328">
    <property type="term" value="C:phenylalanine-tRNA ligase complex"/>
    <property type="evidence" value="ECO:0007669"/>
    <property type="project" value="TreeGrafter"/>
</dbReference>
<evidence type="ECO:0000256" key="10">
    <source>
        <dbReference type="ARBA" id="ARBA00022917"/>
    </source>
</evidence>
<evidence type="ECO:0000256" key="12">
    <source>
        <dbReference type="HAMAP-Rule" id="MF_00284"/>
    </source>
</evidence>
<dbReference type="InterPro" id="IPR005147">
    <property type="entry name" value="tRNA_synthase_B5-dom"/>
</dbReference>
<dbReference type="SUPFAM" id="SSF55681">
    <property type="entry name" value="Class II aaRS and biotin synthetases"/>
    <property type="match status" value="1"/>
</dbReference>
<evidence type="ECO:0000256" key="5">
    <source>
        <dbReference type="ARBA" id="ARBA00022598"/>
    </source>
</evidence>
<dbReference type="InterPro" id="IPR022918">
    <property type="entry name" value="Phe_tRNA_ligase_beta2_arc"/>
</dbReference>
<comment type="cofactor">
    <cofactor evidence="1 12">
        <name>Mg(2+)</name>
        <dbReference type="ChEBI" id="CHEBI:18420"/>
    </cofactor>
</comment>
<dbReference type="InterPro" id="IPR041616">
    <property type="entry name" value="PheRS_beta_core"/>
</dbReference>
<dbReference type="SUPFAM" id="SSF46955">
    <property type="entry name" value="Putative DNA-binding domain"/>
    <property type="match status" value="1"/>
</dbReference>
<feature type="domain" description="B5" evidence="13">
    <location>
        <begin position="267"/>
        <end position="340"/>
    </location>
</feature>
<keyword evidence="15" id="KW-1185">Reference proteome</keyword>
<comment type="subunit">
    <text evidence="12">Tetramer of two alpha and two beta subunits.</text>
</comment>
<dbReference type="EC" id="6.1.1.20" evidence="12"/>
<dbReference type="EMBL" id="AP018929">
    <property type="protein sequence ID" value="BBG24614.1"/>
    <property type="molecule type" value="Genomic_DNA"/>
</dbReference>
<keyword evidence="5 12" id="KW-0436">Ligase</keyword>
<name>A0A510DWQ1_9CREN</name>
<proteinExistence type="inferred from homology"/>
<dbReference type="GO" id="GO:0005524">
    <property type="term" value="F:ATP binding"/>
    <property type="evidence" value="ECO:0007669"/>
    <property type="project" value="UniProtKB-UniRule"/>
</dbReference>
<comment type="similarity">
    <text evidence="3 12">Belongs to the phenylalanyl-tRNA synthetase beta subunit family. Type 2 subfamily.</text>
</comment>
<dbReference type="GO" id="GO:0000287">
    <property type="term" value="F:magnesium ion binding"/>
    <property type="evidence" value="ECO:0007669"/>
    <property type="project" value="InterPro"/>
</dbReference>
<keyword evidence="8 12" id="KW-0067">ATP-binding</keyword>
<dbReference type="InterPro" id="IPR045864">
    <property type="entry name" value="aa-tRNA-synth_II/BPL/LPL"/>
</dbReference>
<dbReference type="GO" id="GO:0006432">
    <property type="term" value="P:phenylalanyl-tRNA aminoacylation"/>
    <property type="evidence" value="ECO:0007669"/>
    <property type="project" value="UniProtKB-UniRule"/>
</dbReference>
<evidence type="ECO:0000256" key="4">
    <source>
        <dbReference type="ARBA" id="ARBA00022490"/>
    </source>
</evidence>
<comment type="catalytic activity">
    <reaction evidence="12">
        <text>tRNA(Phe) + L-phenylalanine + ATP = L-phenylalanyl-tRNA(Phe) + AMP + diphosphate + H(+)</text>
        <dbReference type="Rhea" id="RHEA:19413"/>
        <dbReference type="Rhea" id="RHEA-COMP:9668"/>
        <dbReference type="Rhea" id="RHEA-COMP:9699"/>
        <dbReference type="ChEBI" id="CHEBI:15378"/>
        <dbReference type="ChEBI" id="CHEBI:30616"/>
        <dbReference type="ChEBI" id="CHEBI:33019"/>
        <dbReference type="ChEBI" id="CHEBI:58095"/>
        <dbReference type="ChEBI" id="CHEBI:78442"/>
        <dbReference type="ChEBI" id="CHEBI:78531"/>
        <dbReference type="ChEBI" id="CHEBI:456215"/>
        <dbReference type="EC" id="6.1.1.20"/>
    </reaction>
</comment>
<dbReference type="HAMAP" id="MF_00284">
    <property type="entry name" value="Phe_tRNA_synth_beta2"/>
    <property type="match status" value="1"/>
</dbReference>
<comment type="subcellular location">
    <subcellularLocation>
        <location evidence="2 12">Cytoplasm</location>
    </subcellularLocation>
</comment>
<evidence type="ECO:0000256" key="3">
    <source>
        <dbReference type="ARBA" id="ARBA00007438"/>
    </source>
</evidence>
<dbReference type="Pfam" id="PF03484">
    <property type="entry name" value="B5"/>
    <property type="match status" value="1"/>
</dbReference>
<evidence type="ECO:0000256" key="2">
    <source>
        <dbReference type="ARBA" id="ARBA00004496"/>
    </source>
</evidence>
<evidence type="ECO:0000256" key="9">
    <source>
        <dbReference type="ARBA" id="ARBA00022842"/>
    </source>
</evidence>
<gene>
    <name evidence="12" type="primary">pheT</name>
    <name evidence="14" type="ORF">IC006_1943</name>
</gene>
<evidence type="ECO:0000313" key="14">
    <source>
        <dbReference type="EMBL" id="BBG24614.1"/>
    </source>
</evidence>
<evidence type="ECO:0000256" key="8">
    <source>
        <dbReference type="ARBA" id="ARBA00022840"/>
    </source>
</evidence>
<keyword evidence="11 12" id="KW-0030">Aminoacyl-tRNA synthetase</keyword>
<sequence length="538" mass="61104">MVTINLDRDRLLRKLKVDEKELEDLLFNLKSESKVIGDDIEIEVNADRPDLFSSDGIKRAIEGLKEISLGEPVYEVNPSDYVMKICNVKRRPYAIATIVKNVELDDKSLRELIQFQEKLHGTIGRKRKKVAIGIHDLSKIKSKTIFYKEIPLNYKFIPLGEAHEEEVKEVLSSTLQGKEYGNLSTDWERGVIPSVIEENGKVMSIPPVINSEHTRVTEKTSDLFIDVTGTSLDAVTQTINIIASNLAEGGGKIYSVKLESNLNIKFMERRKIQVNTKNIVEVLGIRLSDKEIVHLLAKDRMDFELSSKTLRIPPYRVDISRDEDVAEDVAMMYGYSRIEPTKLSVHERGSLETITLLERSLKDLCLGSGFIEVFTYVLTRKEYLTGEYVTIANPITEEYNSVRNSLIPVFMDFLSRNQSSRFPIRIFESADVVVRDEESDTGYRNDKRLALAIMDSKANYEDIQAPLHQVLLNLGFQPSYIRKESPYFINGRSASIVIGNEEVGQLGEVSPELLDKFGIQYPVVSAEISLSKIMKHFL</sequence>
<evidence type="ECO:0000259" key="13">
    <source>
        <dbReference type="PROSITE" id="PS51483"/>
    </source>
</evidence>
<keyword evidence="4 12" id="KW-0963">Cytoplasm</keyword>
<evidence type="ECO:0000256" key="11">
    <source>
        <dbReference type="ARBA" id="ARBA00023146"/>
    </source>
</evidence>
<dbReference type="GeneID" id="41715699"/>
<dbReference type="NCBIfam" id="TIGR00471">
    <property type="entry name" value="pheT_arch"/>
    <property type="match status" value="1"/>
</dbReference>